<feature type="domain" description="Na+/H+ antiporter NhaC-like C-terminal" evidence="10">
    <location>
        <begin position="161"/>
        <end position="453"/>
    </location>
</feature>
<evidence type="ECO:0000256" key="3">
    <source>
        <dbReference type="ARBA" id="ARBA00022449"/>
    </source>
</evidence>
<dbReference type="AlphaFoldDB" id="A0A1I3ZUP3"/>
<keyword evidence="12" id="KW-1185">Reference proteome</keyword>
<dbReference type="PANTHER" id="PTHR33451">
    <property type="entry name" value="MALATE-2H(+)/NA(+)-LACTATE ANTIPORTER"/>
    <property type="match status" value="1"/>
</dbReference>
<keyword evidence="7 9" id="KW-0472">Membrane</keyword>
<evidence type="ECO:0000256" key="6">
    <source>
        <dbReference type="ARBA" id="ARBA00022989"/>
    </source>
</evidence>
<feature type="transmembrane region" description="Helical" evidence="9">
    <location>
        <begin position="138"/>
        <end position="164"/>
    </location>
</feature>
<keyword evidence="4" id="KW-1003">Cell membrane</keyword>
<evidence type="ECO:0000256" key="5">
    <source>
        <dbReference type="ARBA" id="ARBA00022692"/>
    </source>
</evidence>
<reference evidence="12" key="1">
    <citation type="submission" date="2016-10" db="EMBL/GenBank/DDBJ databases">
        <authorList>
            <person name="Varghese N."/>
            <person name="Submissions S."/>
        </authorList>
    </citation>
    <scope>NUCLEOTIDE SEQUENCE [LARGE SCALE GENOMIC DNA]</scope>
    <source>
        <strain evidence="12">DSM 16108</strain>
    </source>
</reference>
<keyword evidence="3" id="KW-0050">Antiport</keyword>
<sequence>MNKETVREANLWEALVVFGTLILIMAVSIVAYGADPHIPMFLGVIIATLVSLRIGYKWSAIEKFMIDGINQAMQSLIILIVIGILIGVWIVSGVVPTMISYGLSILSPGFFLPATVLITSITALATGSSWGTAGTMGIALMGIAAGLGIPAPMTAGAIVSGAYLGDKMSPLSDTTNLAPAMAGTDVFTHVKFMTVPTVITYLLSLVIFYFMGRPYGGGETNLSVIQEIQSGIAINFSVSPWLILPPVIVIVGIAMKIPAIPGIVLGILSAAGLGMLIQGNTLGELIASGMSGYVSDTGIANIDELLTNGGLEAMMYAVSLTVIAMMFGGIAESTGMLKILLGVILKNVRSTIGLISATMLSSLFSNLTMPEQYISIIIPGRMFKKAYSERGLHPKSLSNALESSGTISSPLIPWSTCGVFMATALGVPTLEYAPYAVFNLLTPVVVILLTYIGTTVAYMTEEEKTVMAEKATV</sequence>
<dbReference type="InterPro" id="IPR018461">
    <property type="entry name" value="Na/H_Antiport_NhaC-like_C"/>
</dbReference>
<dbReference type="OrthoDB" id="9762978at2"/>
<gene>
    <name evidence="11" type="ORF">SAMN04488569_10394</name>
</gene>
<dbReference type="RefSeq" id="WP_091898195.1">
    <property type="nucleotide sequence ID" value="NZ_FOSJ01000039.1"/>
</dbReference>
<feature type="transmembrane region" description="Helical" evidence="9">
    <location>
        <begin position="351"/>
        <end position="369"/>
    </location>
</feature>
<feature type="transmembrane region" description="Helical" evidence="9">
    <location>
        <begin position="232"/>
        <end position="253"/>
    </location>
</feature>
<dbReference type="Proteomes" id="UP000199589">
    <property type="component" value="Unassembled WGS sequence"/>
</dbReference>
<keyword evidence="6 9" id="KW-1133">Transmembrane helix</keyword>
<feature type="transmembrane region" description="Helical" evidence="9">
    <location>
        <begin position="436"/>
        <end position="460"/>
    </location>
</feature>
<evidence type="ECO:0000313" key="11">
    <source>
        <dbReference type="EMBL" id="SFK47768.1"/>
    </source>
</evidence>
<evidence type="ECO:0000256" key="1">
    <source>
        <dbReference type="ARBA" id="ARBA00004651"/>
    </source>
</evidence>
<dbReference type="GO" id="GO:0015297">
    <property type="term" value="F:antiporter activity"/>
    <property type="evidence" value="ECO:0007669"/>
    <property type="project" value="UniProtKB-KW"/>
</dbReference>
<keyword evidence="2" id="KW-0813">Transport</keyword>
<feature type="transmembrane region" description="Helical" evidence="9">
    <location>
        <begin position="38"/>
        <end position="56"/>
    </location>
</feature>
<evidence type="ECO:0000256" key="8">
    <source>
        <dbReference type="ARBA" id="ARBA00038435"/>
    </source>
</evidence>
<accession>A0A1I3ZUP3</accession>
<evidence type="ECO:0000256" key="2">
    <source>
        <dbReference type="ARBA" id="ARBA00022448"/>
    </source>
</evidence>
<evidence type="ECO:0000259" key="10">
    <source>
        <dbReference type="Pfam" id="PF03553"/>
    </source>
</evidence>
<organism evidence="11 12">
    <name type="scientific">Marinilactibacillus piezotolerans</name>
    <dbReference type="NCBI Taxonomy" id="258723"/>
    <lineage>
        <taxon>Bacteria</taxon>
        <taxon>Bacillati</taxon>
        <taxon>Bacillota</taxon>
        <taxon>Bacilli</taxon>
        <taxon>Lactobacillales</taxon>
        <taxon>Carnobacteriaceae</taxon>
        <taxon>Marinilactibacillus</taxon>
    </lineage>
</organism>
<feature type="transmembrane region" description="Helical" evidence="9">
    <location>
        <begin position="12"/>
        <end position="32"/>
    </location>
</feature>
<dbReference type="InterPro" id="IPR004770">
    <property type="entry name" value="Na/H_antiport_NhaC"/>
</dbReference>
<name>A0A1I3ZUP3_9LACT</name>
<protein>
    <submittedName>
        <fullName evidence="11">Transporter, NhaC family</fullName>
    </submittedName>
</protein>
<dbReference type="InterPro" id="IPR052180">
    <property type="entry name" value="NhaC_Na-H+_Antiporter"/>
</dbReference>
<keyword evidence="5 9" id="KW-0812">Transmembrane</keyword>
<feature type="transmembrane region" description="Helical" evidence="9">
    <location>
        <begin position="192"/>
        <end position="211"/>
    </location>
</feature>
<dbReference type="EMBL" id="FOSJ01000039">
    <property type="protein sequence ID" value="SFK47768.1"/>
    <property type="molecule type" value="Genomic_DNA"/>
</dbReference>
<dbReference type="Pfam" id="PF03553">
    <property type="entry name" value="Na_H_antiporter"/>
    <property type="match status" value="1"/>
</dbReference>
<comment type="similarity">
    <text evidence="8">Belongs to the NhaC Na(+)/H(+) (TC 2.A.35) antiporter family.</text>
</comment>
<dbReference type="GO" id="GO:0005886">
    <property type="term" value="C:plasma membrane"/>
    <property type="evidence" value="ECO:0007669"/>
    <property type="project" value="UniProtKB-SubCell"/>
</dbReference>
<dbReference type="NCBIfam" id="TIGR00931">
    <property type="entry name" value="antiport_nhaC"/>
    <property type="match status" value="1"/>
</dbReference>
<evidence type="ECO:0000256" key="9">
    <source>
        <dbReference type="SAM" id="Phobius"/>
    </source>
</evidence>
<feature type="transmembrane region" description="Helical" evidence="9">
    <location>
        <begin position="105"/>
        <end position="126"/>
    </location>
</feature>
<feature type="transmembrane region" description="Helical" evidence="9">
    <location>
        <begin position="76"/>
        <end position="99"/>
    </location>
</feature>
<feature type="transmembrane region" description="Helical" evidence="9">
    <location>
        <begin position="411"/>
        <end position="430"/>
    </location>
</feature>
<comment type="subcellular location">
    <subcellularLocation>
        <location evidence="1">Cell membrane</location>
        <topology evidence="1">Multi-pass membrane protein</topology>
    </subcellularLocation>
</comment>
<evidence type="ECO:0000256" key="7">
    <source>
        <dbReference type="ARBA" id="ARBA00023136"/>
    </source>
</evidence>
<proteinExistence type="inferred from homology"/>
<evidence type="ECO:0000313" key="12">
    <source>
        <dbReference type="Proteomes" id="UP000199589"/>
    </source>
</evidence>
<evidence type="ECO:0000256" key="4">
    <source>
        <dbReference type="ARBA" id="ARBA00022475"/>
    </source>
</evidence>
<dbReference type="PANTHER" id="PTHR33451:SF3">
    <property type="entry name" value="MALATE-2H(+)_NA(+)-LACTATE ANTIPORTER"/>
    <property type="match status" value="1"/>
</dbReference>